<dbReference type="SMART" id="SM00450">
    <property type="entry name" value="RHOD"/>
    <property type="match status" value="1"/>
</dbReference>
<dbReference type="Gene3D" id="3.40.250.10">
    <property type="entry name" value="Rhodanese-like domain"/>
    <property type="match status" value="1"/>
</dbReference>
<dbReference type="GO" id="GO:0070813">
    <property type="term" value="P:hydrogen sulfide metabolic process"/>
    <property type="evidence" value="ECO:0007669"/>
    <property type="project" value="TreeGrafter"/>
</dbReference>
<dbReference type="EMBL" id="JAEPRC010000368">
    <property type="protein sequence ID" value="KAG2199029.1"/>
    <property type="molecule type" value="Genomic_DNA"/>
</dbReference>
<dbReference type="InterPro" id="IPR044528">
    <property type="entry name" value="POD-like_MBL-fold"/>
</dbReference>
<dbReference type="Gene3D" id="3.60.15.10">
    <property type="entry name" value="Ribonuclease Z/Hydroxyacylglutathione hydrolase-like"/>
    <property type="match status" value="1"/>
</dbReference>
<accession>A0A8H7V2I7</accession>
<dbReference type="InterPro" id="IPR001279">
    <property type="entry name" value="Metallo-B-lactamas"/>
</dbReference>
<gene>
    <name evidence="3" type="ORF">INT46_010269</name>
</gene>
<dbReference type="InterPro" id="IPR036873">
    <property type="entry name" value="Rhodanese-like_dom_sf"/>
</dbReference>
<dbReference type="InterPro" id="IPR001763">
    <property type="entry name" value="Rhodanese-like_dom"/>
</dbReference>
<dbReference type="GO" id="GO:0050313">
    <property type="term" value="F:sulfur dioxygenase activity"/>
    <property type="evidence" value="ECO:0007669"/>
    <property type="project" value="InterPro"/>
</dbReference>
<sequence length="438" mass="50178">MMLRLIIKRNLTNRRFYSTNSMSTTARQVNANQLSSWLATQESKSHNDLVIIDVRERNEIEQHGKIKGSLNVPFKLDSIMFSAGLSDLNKHDKIVFQCMSGRRSDEAAIIAQKLGFEDVYSLQGGLKGWKGPIQPFMNNHSPWVHTIFDTETETAQYIVTDLESKEAFIVDPVLNYDPFSSIVHPLLAKTLIQFIEKYQLNVSKIIDTHVHADHLTAAHYIKNQLPSKPEFWIGKDVTQVQQVFGEKYNLSHDELNPTGEQFDKLVSEGLQWTLGKDIQCSVLSTPGHTPACMSYRIGDAAFVGDTLFMPDIGTARCDFPGGSAEKMYHSIHKMYDNWPDDTRIYVGHDYPPEDRPYRVVTSLEKHKKFNKMINESVSLEEYKKLRQERDSKLKAPRYIHPSIQTNLRGGILPTPELSVHDKQTLQHFFKIPVRWKSS</sequence>
<dbReference type="CDD" id="cd07724">
    <property type="entry name" value="POD-like_MBL-fold"/>
    <property type="match status" value="1"/>
</dbReference>
<dbReference type="SUPFAM" id="SSF52821">
    <property type="entry name" value="Rhodanese/Cell cycle control phosphatase"/>
    <property type="match status" value="1"/>
</dbReference>
<protein>
    <recommendedName>
        <fullName evidence="2">Rhodanese domain-containing protein</fullName>
    </recommendedName>
</protein>
<name>A0A8H7V2I7_9FUNG</name>
<dbReference type="Pfam" id="PF00753">
    <property type="entry name" value="Lactamase_B"/>
    <property type="match status" value="1"/>
</dbReference>
<feature type="domain" description="Rhodanese" evidence="2">
    <location>
        <begin position="45"/>
        <end position="138"/>
    </location>
</feature>
<dbReference type="SMART" id="SM00849">
    <property type="entry name" value="Lactamase_B"/>
    <property type="match status" value="1"/>
</dbReference>
<reference evidence="3" key="1">
    <citation type="submission" date="2020-12" db="EMBL/GenBank/DDBJ databases">
        <title>Metabolic potential, ecology and presence of endohyphal bacteria is reflected in genomic diversity of Mucoromycotina.</title>
        <authorList>
            <person name="Muszewska A."/>
            <person name="Okrasinska A."/>
            <person name="Steczkiewicz K."/>
            <person name="Drgas O."/>
            <person name="Orlowska M."/>
            <person name="Perlinska-Lenart U."/>
            <person name="Aleksandrzak-Piekarczyk T."/>
            <person name="Szatraj K."/>
            <person name="Zielenkiewicz U."/>
            <person name="Pilsyk S."/>
            <person name="Malc E."/>
            <person name="Mieczkowski P."/>
            <person name="Kruszewska J.S."/>
            <person name="Biernat P."/>
            <person name="Pawlowska J."/>
        </authorList>
    </citation>
    <scope>NUCLEOTIDE SEQUENCE</scope>
    <source>
        <strain evidence="3">CBS 226.32</strain>
    </source>
</reference>
<keyword evidence="4" id="KW-1185">Reference proteome</keyword>
<dbReference type="PANTHER" id="PTHR43084:SF1">
    <property type="entry name" value="PERSULFIDE DIOXYGENASE ETHE1, MITOCHONDRIAL"/>
    <property type="match status" value="1"/>
</dbReference>
<dbReference type="PANTHER" id="PTHR43084">
    <property type="entry name" value="PERSULFIDE DIOXYGENASE ETHE1"/>
    <property type="match status" value="1"/>
</dbReference>
<evidence type="ECO:0000256" key="1">
    <source>
        <dbReference type="ARBA" id="ARBA00022723"/>
    </source>
</evidence>
<evidence type="ECO:0000259" key="2">
    <source>
        <dbReference type="PROSITE" id="PS50206"/>
    </source>
</evidence>
<dbReference type="Pfam" id="PF00581">
    <property type="entry name" value="Rhodanese"/>
    <property type="match status" value="1"/>
</dbReference>
<keyword evidence="1" id="KW-0479">Metal-binding</keyword>
<dbReference type="InterPro" id="IPR036866">
    <property type="entry name" value="RibonucZ/Hydroxyglut_hydro"/>
</dbReference>
<proteinExistence type="predicted"/>
<organism evidence="3 4">
    <name type="scientific">Mucor plumbeus</name>
    <dbReference type="NCBI Taxonomy" id="97098"/>
    <lineage>
        <taxon>Eukaryota</taxon>
        <taxon>Fungi</taxon>
        <taxon>Fungi incertae sedis</taxon>
        <taxon>Mucoromycota</taxon>
        <taxon>Mucoromycotina</taxon>
        <taxon>Mucoromycetes</taxon>
        <taxon>Mucorales</taxon>
        <taxon>Mucorineae</taxon>
        <taxon>Mucoraceae</taxon>
        <taxon>Mucor</taxon>
    </lineage>
</organism>
<comment type="caution">
    <text evidence="3">The sequence shown here is derived from an EMBL/GenBank/DDBJ whole genome shotgun (WGS) entry which is preliminary data.</text>
</comment>
<dbReference type="GO" id="GO:0006749">
    <property type="term" value="P:glutathione metabolic process"/>
    <property type="evidence" value="ECO:0007669"/>
    <property type="project" value="InterPro"/>
</dbReference>
<dbReference type="Proteomes" id="UP000650833">
    <property type="component" value="Unassembled WGS sequence"/>
</dbReference>
<dbReference type="AlphaFoldDB" id="A0A8H7V2I7"/>
<dbReference type="InterPro" id="IPR051682">
    <property type="entry name" value="Mito_Persulfide_Diox"/>
</dbReference>
<dbReference type="SUPFAM" id="SSF56281">
    <property type="entry name" value="Metallo-hydrolase/oxidoreductase"/>
    <property type="match status" value="1"/>
</dbReference>
<dbReference type="GO" id="GO:0046872">
    <property type="term" value="F:metal ion binding"/>
    <property type="evidence" value="ECO:0007669"/>
    <property type="project" value="UniProtKB-KW"/>
</dbReference>
<evidence type="ECO:0000313" key="4">
    <source>
        <dbReference type="Proteomes" id="UP000650833"/>
    </source>
</evidence>
<dbReference type="PROSITE" id="PS50206">
    <property type="entry name" value="RHODANESE_3"/>
    <property type="match status" value="1"/>
</dbReference>
<dbReference type="CDD" id="cd00158">
    <property type="entry name" value="RHOD"/>
    <property type="match status" value="1"/>
</dbReference>
<dbReference type="OrthoDB" id="449487at2759"/>
<evidence type="ECO:0000313" key="3">
    <source>
        <dbReference type="EMBL" id="KAG2199029.1"/>
    </source>
</evidence>